<dbReference type="OrthoDB" id="6445547at2"/>
<organism evidence="1 2">
    <name type="scientific">Xenorhabdus szentirmaii DSM 16338</name>
    <dbReference type="NCBI Taxonomy" id="1427518"/>
    <lineage>
        <taxon>Bacteria</taxon>
        <taxon>Pseudomonadati</taxon>
        <taxon>Pseudomonadota</taxon>
        <taxon>Gammaproteobacteria</taxon>
        <taxon>Enterobacterales</taxon>
        <taxon>Morganellaceae</taxon>
        <taxon>Xenorhabdus</taxon>
    </lineage>
</organism>
<sequence length="73" mass="8400">MNILPTPVELNGGQIKFGALFIRPLRKRDGLARQYQVSDGEYSYGRFDSKQRALSCAQQLYRRIHEPIDEDAT</sequence>
<accession>W1J322</accession>
<keyword evidence="2" id="KW-1185">Reference proteome</keyword>
<reference evidence="1" key="1">
    <citation type="submission" date="2013-11" db="EMBL/GenBank/DDBJ databases">
        <title>Draft genome sequence and annotation of the entomopathogenic bacteria, Xenorhabdus cabanillasi strain JM26 and Xenorhabdus szentirmai strain DSM 16338.</title>
        <authorList>
            <person name="Gualtieri M."/>
            <person name="Ogier J.C."/>
            <person name="Pages S."/>
            <person name="Givaudan A."/>
            <person name="Gaudriault S."/>
        </authorList>
    </citation>
    <scope>NUCLEOTIDE SEQUENCE [LARGE SCALE GENOMIC DNA]</scope>
    <source>
        <strain evidence="1">DSM 16338</strain>
    </source>
</reference>
<dbReference type="AlphaFoldDB" id="W1J322"/>
<gene>
    <name evidence="1" type="ORF">XSR1_380024</name>
</gene>
<evidence type="ECO:0000313" key="2">
    <source>
        <dbReference type="Proteomes" id="UP000019202"/>
    </source>
</evidence>
<dbReference type="STRING" id="1427518.XSR1_380024"/>
<dbReference type="RefSeq" id="WP_038239565.1">
    <property type="nucleotide sequence ID" value="NZ_CAWLWS010000097.1"/>
</dbReference>
<name>W1J322_9GAMM</name>
<evidence type="ECO:0000313" key="1">
    <source>
        <dbReference type="EMBL" id="CDL83860.1"/>
    </source>
</evidence>
<dbReference type="Proteomes" id="UP000019202">
    <property type="component" value="Unassembled WGS sequence"/>
</dbReference>
<proteinExistence type="predicted"/>
<dbReference type="EMBL" id="CBXF010000097">
    <property type="protein sequence ID" value="CDL83860.1"/>
    <property type="molecule type" value="Genomic_DNA"/>
</dbReference>
<protein>
    <submittedName>
        <fullName evidence="1">Uncharacterized protein</fullName>
    </submittedName>
</protein>
<comment type="caution">
    <text evidence="1">The sequence shown here is derived from an EMBL/GenBank/DDBJ whole genome shotgun (WGS) entry which is preliminary data.</text>
</comment>